<reference evidence="2" key="1">
    <citation type="submission" date="2023-01" db="EMBL/GenBank/DDBJ databases">
        <title>Colletotrichum chrysophilum M932 genome sequence.</title>
        <authorList>
            <person name="Baroncelli R."/>
        </authorList>
    </citation>
    <scope>NUCLEOTIDE SEQUENCE</scope>
    <source>
        <strain evidence="2">M932</strain>
    </source>
</reference>
<accession>A0AAD9A7S9</accession>
<proteinExistence type="predicted"/>
<dbReference type="Gene3D" id="3.30.160.60">
    <property type="entry name" value="Classic Zinc Finger"/>
    <property type="match status" value="1"/>
</dbReference>
<evidence type="ECO:0000313" key="3">
    <source>
        <dbReference type="Proteomes" id="UP001243330"/>
    </source>
</evidence>
<sequence>MADEYTQHRQCQTCYVHFSSSHELTDHIERYRSRERLLLAELERCRMHIAQCDDAISNKGSGDDCTEGADQGLLAALNCPFDGCERTEPYTTRGNLVRHFQKHVQCNEICPFCGEVFRQVHRYLRHDCKGKEDESKKVFVQHRVAQFHKDVSRELDALQGRGKKRRRVIPDSCSEQATTIRGFSEPGAAVNAPGEAPFQPGSAGATDGAPKTKAQRLEPAESALGESTAIRGANVEERDLDHAADEAVDGEWAFASTGPLACAKNDMWDLDQSVLGLTSYGEWAFANPGVNPSVSSGDWSFDHNFVTMASGDSGWGGFFLNQDD</sequence>
<organism evidence="2 3">
    <name type="scientific">Colletotrichum chrysophilum</name>
    <dbReference type="NCBI Taxonomy" id="1836956"/>
    <lineage>
        <taxon>Eukaryota</taxon>
        <taxon>Fungi</taxon>
        <taxon>Dikarya</taxon>
        <taxon>Ascomycota</taxon>
        <taxon>Pezizomycotina</taxon>
        <taxon>Sordariomycetes</taxon>
        <taxon>Hypocreomycetidae</taxon>
        <taxon>Glomerellales</taxon>
        <taxon>Glomerellaceae</taxon>
        <taxon>Colletotrichum</taxon>
        <taxon>Colletotrichum gloeosporioides species complex</taxon>
    </lineage>
</organism>
<feature type="region of interest" description="Disordered" evidence="1">
    <location>
        <begin position="182"/>
        <end position="233"/>
    </location>
</feature>
<dbReference type="AlphaFoldDB" id="A0AAD9A7S9"/>
<comment type="caution">
    <text evidence="2">The sequence shown here is derived from an EMBL/GenBank/DDBJ whole genome shotgun (WGS) entry which is preliminary data.</text>
</comment>
<evidence type="ECO:0000256" key="1">
    <source>
        <dbReference type="SAM" id="MobiDB-lite"/>
    </source>
</evidence>
<keyword evidence="3" id="KW-1185">Reference proteome</keyword>
<name>A0AAD9A7S9_9PEZI</name>
<gene>
    <name evidence="2" type="ORF">CCHR01_14343</name>
</gene>
<evidence type="ECO:0000313" key="2">
    <source>
        <dbReference type="EMBL" id="KAK1843038.1"/>
    </source>
</evidence>
<dbReference type="Proteomes" id="UP001243330">
    <property type="component" value="Unassembled WGS sequence"/>
</dbReference>
<protein>
    <submittedName>
        <fullName evidence="2">Uncharacterized protein</fullName>
    </submittedName>
</protein>
<dbReference type="EMBL" id="JAQOWY010000380">
    <property type="protein sequence ID" value="KAK1843038.1"/>
    <property type="molecule type" value="Genomic_DNA"/>
</dbReference>